<keyword evidence="2 5" id="KW-0812">Transmembrane</keyword>
<comment type="subcellular location">
    <subcellularLocation>
        <location evidence="1">Membrane</location>
        <topology evidence="1">Single-pass membrane protein</topology>
    </subcellularLocation>
</comment>
<evidence type="ECO:0000256" key="4">
    <source>
        <dbReference type="ARBA" id="ARBA00023136"/>
    </source>
</evidence>
<dbReference type="GO" id="GO:0055085">
    <property type="term" value="P:transmembrane transport"/>
    <property type="evidence" value="ECO:0007669"/>
    <property type="project" value="InterPro"/>
</dbReference>
<sequence length="202" mass="21536">MQTDTPDAGGREVRLYAVVAVAITLALFFLVPIFRKSPAPHGPQGPGIVPVRIMAAGVEEVNAAAVAPKSAVFVRAIARSKASGPSRPMTPPKDLSNQAGGVQAFSAEDQAQYEAVLFRHIAKFIRYPSAALHVCPAGTAHIRFLSNREGQLLSIVVEQSSGCTIIDNEAVETVRRAQPLPPVPVILPEQMMVHIPLSFDKG</sequence>
<dbReference type="PROSITE" id="PS52015">
    <property type="entry name" value="TONB_CTD"/>
    <property type="match status" value="1"/>
</dbReference>
<organism evidence="7 8">
    <name type="scientific">Rhizomicrobium palustre</name>
    <dbReference type="NCBI Taxonomy" id="189966"/>
    <lineage>
        <taxon>Bacteria</taxon>
        <taxon>Pseudomonadati</taxon>
        <taxon>Pseudomonadota</taxon>
        <taxon>Alphaproteobacteria</taxon>
        <taxon>Micropepsales</taxon>
        <taxon>Micropepsaceae</taxon>
        <taxon>Rhizomicrobium</taxon>
    </lineage>
</organism>
<dbReference type="InterPro" id="IPR037682">
    <property type="entry name" value="TonB_C"/>
</dbReference>
<feature type="domain" description="TonB C-terminal" evidence="6">
    <location>
        <begin position="112"/>
        <end position="202"/>
    </location>
</feature>
<evidence type="ECO:0000256" key="1">
    <source>
        <dbReference type="ARBA" id="ARBA00004167"/>
    </source>
</evidence>
<dbReference type="Proteomes" id="UP000570514">
    <property type="component" value="Unassembled WGS sequence"/>
</dbReference>
<evidence type="ECO:0000313" key="8">
    <source>
        <dbReference type="Proteomes" id="UP000570514"/>
    </source>
</evidence>
<gene>
    <name evidence="7" type="ORF">FHS83_002269</name>
</gene>
<dbReference type="EMBL" id="JAASRM010000001">
    <property type="protein sequence ID" value="NIK88951.1"/>
    <property type="molecule type" value="Genomic_DNA"/>
</dbReference>
<keyword evidence="3 5" id="KW-1133">Transmembrane helix</keyword>
<evidence type="ECO:0000256" key="3">
    <source>
        <dbReference type="ARBA" id="ARBA00022989"/>
    </source>
</evidence>
<keyword evidence="4 5" id="KW-0472">Membrane</keyword>
<protein>
    <submittedName>
        <fullName evidence="7">TonB family protein</fullName>
    </submittedName>
</protein>
<dbReference type="GO" id="GO:0016020">
    <property type="term" value="C:membrane"/>
    <property type="evidence" value="ECO:0007669"/>
    <property type="project" value="UniProtKB-SubCell"/>
</dbReference>
<accession>A0A846N0T3</accession>
<dbReference type="Pfam" id="PF03544">
    <property type="entry name" value="TonB_C"/>
    <property type="match status" value="1"/>
</dbReference>
<evidence type="ECO:0000256" key="5">
    <source>
        <dbReference type="SAM" id="Phobius"/>
    </source>
</evidence>
<evidence type="ECO:0000259" key="6">
    <source>
        <dbReference type="PROSITE" id="PS52015"/>
    </source>
</evidence>
<name>A0A846N0T3_9PROT</name>
<dbReference type="SUPFAM" id="SSF74653">
    <property type="entry name" value="TolA/TonB C-terminal domain"/>
    <property type="match status" value="1"/>
</dbReference>
<dbReference type="AlphaFoldDB" id="A0A846N0T3"/>
<evidence type="ECO:0000313" key="7">
    <source>
        <dbReference type="EMBL" id="NIK88951.1"/>
    </source>
</evidence>
<dbReference type="NCBIfam" id="TIGR01352">
    <property type="entry name" value="tonB_Cterm"/>
    <property type="match status" value="1"/>
</dbReference>
<reference evidence="7 8" key="1">
    <citation type="submission" date="2020-03" db="EMBL/GenBank/DDBJ databases">
        <title>Genomic Encyclopedia of Type Strains, Phase IV (KMG-IV): sequencing the most valuable type-strain genomes for metagenomic binning, comparative biology and taxonomic classification.</title>
        <authorList>
            <person name="Goeker M."/>
        </authorList>
    </citation>
    <scope>NUCLEOTIDE SEQUENCE [LARGE SCALE GENOMIC DNA]</scope>
    <source>
        <strain evidence="7 8">DSM 19867</strain>
    </source>
</reference>
<dbReference type="InterPro" id="IPR006260">
    <property type="entry name" value="TonB/TolA_C"/>
</dbReference>
<feature type="transmembrane region" description="Helical" evidence="5">
    <location>
        <begin position="15"/>
        <end position="34"/>
    </location>
</feature>
<dbReference type="RefSeq" id="WP_167083081.1">
    <property type="nucleotide sequence ID" value="NZ_BAAADC010000001.1"/>
</dbReference>
<dbReference type="Gene3D" id="3.30.1150.10">
    <property type="match status" value="1"/>
</dbReference>
<comment type="caution">
    <text evidence="7">The sequence shown here is derived from an EMBL/GenBank/DDBJ whole genome shotgun (WGS) entry which is preliminary data.</text>
</comment>
<evidence type="ECO:0000256" key="2">
    <source>
        <dbReference type="ARBA" id="ARBA00022692"/>
    </source>
</evidence>
<keyword evidence="8" id="KW-1185">Reference proteome</keyword>
<proteinExistence type="predicted"/>